<dbReference type="Proteomes" id="UP001151760">
    <property type="component" value="Unassembled WGS sequence"/>
</dbReference>
<evidence type="ECO:0000313" key="3">
    <source>
        <dbReference type="Proteomes" id="UP001151760"/>
    </source>
</evidence>
<feature type="region of interest" description="Disordered" evidence="1">
    <location>
        <begin position="373"/>
        <end position="458"/>
    </location>
</feature>
<gene>
    <name evidence="2" type="ORF">Tco_0977650</name>
</gene>
<keyword evidence="3" id="KW-1185">Reference proteome</keyword>
<evidence type="ECO:0000256" key="1">
    <source>
        <dbReference type="SAM" id="MobiDB-lite"/>
    </source>
</evidence>
<reference evidence="2" key="1">
    <citation type="journal article" date="2022" name="Int. J. Mol. Sci.">
        <title>Draft Genome of Tanacetum Coccineum: Genomic Comparison of Closely Related Tanacetum-Family Plants.</title>
        <authorList>
            <person name="Yamashiro T."/>
            <person name="Shiraishi A."/>
            <person name="Nakayama K."/>
            <person name="Satake H."/>
        </authorList>
    </citation>
    <scope>NUCLEOTIDE SEQUENCE</scope>
</reference>
<sequence>MAIPCGGVGFKIVKGLEYVGSQPRYLVELVKDEDITLVNVQESATNEMFDVDALNGEEVFVAGKNENVVEEVVNAAQDSIAATIVTITTEEITLAQALEVLKTLKPKVKRIVFQEPVIVNGDSPPPKRIVDSVKQTNPPTTTEEKLARKNELKERGTLLMALLNEHQLKFNTYKCSKTLMEAIEKRFGGNKESKKIQKTLLKQQFENFNRSSSEGLDQTYDRLQKLISQLEILGAYKAGLESVEARLDVYKKNEIAFEEDINILKLDIKLRDNVQTSKGYHAIPPPYTGNCMPPKYDLVLVDEEEYVFSKSVTSILDVTTSEAKTSVSKHKSVGEPLIEDWIPDSEDENETEFKSKQRKPSFAKIEFVKSNEHVKTPRESVKKVENKKQAKYPRKNSTDIAKIKRKRSKPDKHGHETEEYIRDGSSLSKDSKYEAADSAKKMSPYAMFGQSSDSKARRGKELTHLWMKNYIEIKPKEAQSL</sequence>
<feature type="compositionally biased region" description="Basic and acidic residues" evidence="1">
    <location>
        <begin position="373"/>
        <end position="388"/>
    </location>
</feature>
<evidence type="ECO:0000313" key="2">
    <source>
        <dbReference type="EMBL" id="GJT51493.1"/>
    </source>
</evidence>
<accession>A0ABQ5EKP1</accession>
<feature type="compositionally biased region" description="Basic and acidic residues" evidence="1">
    <location>
        <begin position="411"/>
        <end position="422"/>
    </location>
</feature>
<proteinExistence type="predicted"/>
<organism evidence="2 3">
    <name type="scientific">Tanacetum coccineum</name>
    <dbReference type="NCBI Taxonomy" id="301880"/>
    <lineage>
        <taxon>Eukaryota</taxon>
        <taxon>Viridiplantae</taxon>
        <taxon>Streptophyta</taxon>
        <taxon>Embryophyta</taxon>
        <taxon>Tracheophyta</taxon>
        <taxon>Spermatophyta</taxon>
        <taxon>Magnoliopsida</taxon>
        <taxon>eudicotyledons</taxon>
        <taxon>Gunneridae</taxon>
        <taxon>Pentapetalae</taxon>
        <taxon>asterids</taxon>
        <taxon>campanulids</taxon>
        <taxon>Asterales</taxon>
        <taxon>Asteraceae</taxon>
        <taxon>Asteroideae</taxon>
        <taxon>Anthemideae</taxon>
        <taxon>Anthemidinae</taxon>
        <taxon>Tanacetum</taxon>
    </lineage>
</organism>
<reference evidence="2" key="2">
    <citation type="submission" date="2022-01" db="EMBL/GenBank/DDBJ databases">
        <authorList>
            <person name="Yamashiro T."/>
            <person name="Shiraishi A."/>
            <person name="Satake H."/>
            <person name="Nakayama K."/>
        </authorList>
    </citation>
    <scope>NUCLEOTIDE SEQUENCE</scope>
</reference>
<feature type="compositionally biased region" description="Basic and acidic residues" evidence="1">
    <location>
        <begin position="429"/>
        <end position="440"/>
    </location>
</feature>
<protein>
    <submittedName>
        <fullName evidence="2">Uncharacterized protein</fullName>
    </submittedName>
</protein>
<dbReference type="EMBL" id="BQNB010016412">
    <property type="protein sequence ID" value="GJT51493.1"/>
    <property type="molecule type" value="Genomic_DNA"/>
</dbReference>
<name>A0ABQ5EKP1_9ASTR</name>
<comment type="caution">
    <text evidence="2">The sequence shown here is derived from an EMBL/GenBank/DDBJ whole genome shotgun (WGS) entry which is preliminary data.</text>
</comment>